<dbReference type="GO" id="GO:0000139">
    <property type="term" value="C:Golgi membrane"/>
    <property type="evidence" value="ECO:0007669"/>
    <property type="project" value="UniProtKB-SubCell"/>
</dbReference>
<feature type="domain" description="Trichome birefringence-like N-terminal" evidence="10">
    <location>
        <begin position="63"/>
        <end position="114"/>
    </location>
</feature>
<sequence length="383" mass="43966">MARQAIPKLLHLPLLTLLIITDVCWDPSPAATADMEPPVKRLGRAERDKTEVFSSRLQPHSRDCDMSVGEWAYDRSYPLYDDRSCPFLSHQLNCQRNGRPDSDYERWRWKPHWCFIPRFNGLDFLGRMRRKRMMLVGDSIMRAQWESLVCMVESVIPADRKLVSSYGPRVAFHAPDFEASIEFVWAPLLVEVREDGGGRRVPHLDSIEENAKHWRGVDLLLFDSAHWWTHSWDFYMEEGRVLKNVNPIIAYEKGLTTWAKWVDTNLDPHKIRVIFRSASASHNGDNGRQCYRAREPLVYTGYSPRAPGQLAVLQEVVKKMSFPVYLLDITKMSALRRDGHPSVYVGASEAHGSGSGGPGWDCSHWCLPGVPDSWNEMLYALLL</sequence>
<name>A0A2I0B3J8_9ASPA</name>
<dbReference type="GO" id="GO:1990538">
    <property type="term" value="F:xylan O-acetyltransferase activity"/>
    <property type="evidence" value="ECO:0007669"/>
    <property type="project" value="UniProtKB-ARBA"/>
</dbReference>
<protein>
    <submittedName>
        <fullName evidence="11">Uncharacterized protein</fullName>
    </submittedName>
</protein>
<evidence type="ECO:0000313" key="12">
    <source>
        <dbReference type="Proteomes" id="UP000236161"/>
    </source>
</evidence>
<comment type="subcellular location">
    <subcellularLocation>
        <location evidence="1">Golgi apparatus membrane</location>
        <topology evidence="1">Single-pass type II membrane protein</topology>
    </subcellularLocation>
</comment>
<dbReference type="PANTHER" id="PTHR32285">
    <property type="entry name" value="PROTEIN TRICHOME BIREFRINGENCE-LIKE 9-RELATED"/>
    <property type="match status" value="1"/>
</dbReference>
<feature type="signal peptide" evidence="8">
    <location>
        <begin position="1"/>
        <end position="25"/>
    </location>
</feature>
<keyword evidence="12" id="KW-1185">Reference proteome</keyword>
<dbReference type="InterPro" id="IPR025846">
    <property type="entry name" value="TBL_N"/>
</dbReference>
<gene>
    <name evidence="11" type="ORF">AXF42_Ash009252</name>
</gene>
<feature type="domain" description="Trichome birefringence-like C-terminal" evidence="9">
    <location>
        <begin position="116"/>
        <end position="380"/>
    </location>
</feature>
<keyword evidence="4" id="KW-0735">Signal-anchor</keyword>
<dbReference type="Pfam" id="PF14416">
    <property type="entry name" value="PMR5N"/>
    <property type="match status" value="1"/>
</dbReference>
<evidence type="ECO:0000256" key="1">
    <source>
        <dbReference type="ARBA" id="ARBA00004323"/>
    </source>
</evidence>
<dbReference type="Proteomes" id="UP000236161">
    <property type="component" value="Unassembled WGS sequence"/>
</dbReference>
<keyword evidence="6" id="KW-0333">Golgi apparatus</keyword>
<evidence type="ECO:0000256" key="5">
    <source>
        <dbReference type="ARBA" id="ARBA00022989"/>
    </source>
</evidence>
<evidence type="ECO:0000259" key="9">
    <source>
        <dbReference type="Pfam" id="PF13839"/>
    </source>
</evidence>
<dbReference type="EMBL" id="KZ451917">
    <property type="protein sequence ID" value="PKA62367.1"/>
    <property type="molecule type" value="Genomic_DNA"/>
</dbReference>
<feature type="chain" id="PRO_5014167942" evidence="8">
    <location>
        <begin position="26"/>
        <end position="383"/>
    </location>
</feature>
<organism evidence="11 12">
    <name type="scientific">Apostasia shenzhenica</name>
    <dbReference type="NCBI Taxonomy" id="1088818"/>
    <lineage>
        <taxon>Eukaryota</taxon>
        <taxon>Viridiplantae</taxon>
        <taxon>Streptophyta</taxon>
        <taxon>Embryophyta</taxon>
        <taxon>Tracheophyta</taxon>
        <taxon>Spermatophyta</taxon>
        <taxon>Magnoliopsida</taxon>
        <taxon>Liliopsida</taxon>
        <taxon>Asparagales</taxon>
        <taxon>Orchidaceae</taxon>
        <taxon>Apostasioideae</taxon>
        <taxon>Apostasia</taxon>
    </lineage>
</organism>
<evidence type="ECO:0000256" key="4">
    <source>
        <dbReference type="ARBA" id="ARBA00022968"/>
    </source>
</evidence>
<evidence type="ECO:0000259" key="10">
    <source>
        <dbReference type="Pfam" id="PF14416"/>
    </source>
</evidence>
<dbReference type="STRING" id="1088818.A0A2I0B3J8"/>
<dbReference type="InterPro" id="IPR026057">
    <property type="entry name" value="TBL_C"/>
</dbReference>
<dbReference type="AlphaFoldDB" id="A0A2I0B3J8"/>
<evidence type="ECO:0000256" key="2">
    <source>
        <dbReference type="ARBA" id="ARBA00007727"/>
    </source>
</evidence>
<keyword evidence="7" id="KW-0472">Membrane</keyword>
<evidence type="ECO:0000313" key="11">
    <source>
        <dbReference type="EMBL" id="PKA62367.1"/>
    </source>
</evidence>
<evidence type="ECO:0000256" key="3">
    <source>
        <dbReference type="ARBA" id="ARBA00022692"/>
    </source>
</evidence>
<evidence type="ECO:0000256" key="7">
    <source>
        <dbReference type="ARBA" id="ARBA00023136"/>
    </source>
</evidence>
<keyword evidence="5" id="KW-1133">Transmembrane helix</keyword>
<dbReference type="OrthoDB" id="1932925at2759"/>
<comment type="similarity">
    <text evidence="2">Belongs to the PC-esterase family. TBL subfamily.</text>
</comment>
<evidence type="ECO:0000256" key="6">
    <source>
        <dbReference type="ARBA" id="ARBA00023034"/>
    </source>
</evidence>
<accession>A0A2I0B3J8</accession>
<keyword evidence="3" id="KW-0812">Transmembrane</keyword>
<dbReference type="InterPro" id="IPR029962">
    <property type="entry name" value="TBL"/>
</dbReference>
<dbReference type="PANTHER" id="PTHR32285:SF155">
    <property type="entry name" value="PROTEIN TRICHOME BIREFRINGENCE-LIKE 36"/>
    <property type="match status" value="1"/>
</dbReference>
<dbReference type="Pfam" id="PF13839">
    <property type="entry name" value="PC-Esterase"/>
    <property type="match status" value="1"/>
</dbReference>
<keyword evidence="8" id="KW-0732">Signal</keyword>
<reference evidence="11 12" key="1">
    <citation type="journal article" date="2017" name="Nature">
        <title>The Apostasia genome and the evolution of orchids.</title>
        <authorList>
            <person name="Zhang G.Q."/>
            <person name="Liu K.W."/>
            <person name="Li Z."/>
            <person name="Lohaus R."/>
            <person name="Hsiao Y.Y."/>
            <person name="Niu S.C."/>
            <person name="Wang J.Y."/>
            <person name="Lin Y.C."/>
            <person name="Xu Q."/>
            <person name="Chen L.J."/>
            <person name="Yoshida K."/>
            <person name="Fujiwara S."/>
            <person name="Wang Z.W."/>
            <person name="Zhang Y.Q."/>
            <person name="Mitsuda N."/>
            <person name="Wang M."/>
            <person name="Liu G.H."/>
            <person name="Pecoraro L."/>
            <person name="Huang H.X."/>
            <person name="Xiao X.J."/>
            <person name="Lin M."/>
            <person name="Wu X.Y."/>
            <person name="Wu W.L."/>
            <person name="Chen Y.Y."/>
            <person name="Chang S.B."/>
            <person name="Sakamoto S."/>
            <person name="Ohme-Takagi M."/>
            <person name="Yagi M."/>
            <person name="Zeng S.J."/>
            <person name="Shen C.Y."/>
            <person name="Yeh C.M."/>
            <person name="Luo Y.B."/>
            <person name="Tsai W.C."/>
            <person name="Van de Peer Y."/>
            <person name="Liu Z.J."/>
        </authorList>
    </citation>
    <scope>NUCLEOTIDE SEQUENCE [LARGE SCALE GENOMIC DNA]</scope>
    <source>
        <strain evidence="12">cv. Shenzhen</strain>
        <tissue evidence="11">Stem</tissue>
    </source>
</reference>
<proteinExistence type="inferred from homology"/>
<evidence type="ECO:0000256" key="8">
    <source>
        <dbReference type="SAM" id="SignalP"/>
    </source>
</evidence>